<sequence length="195" mass="22219">MVTEEEKDFRKILIVVLDGSKVLMEADGVSPLRYALPKAEDEVVVLVIFNSGDLIQSPVVNSSCCIGSSSECRNDEASEKQRYVRILREEISQGTEAYMRIFRPFYKECKTIGIRVIVDVAHMDEMKIEHVDSMNIVFKSLLRLTVQSEDLERKLCSFEAGHICTPITGLYKLQAPLLQDSARITYRIKLKENLK</sequence>
<reference evidence="1" key="1">
    <citation type="submission" date="2023-03" db="EMBL/GenBank/DDBJ databases">
        <title>Chromosome-scale reference genome and RAD-based genetic map of yellow starthistle (Centaurea solstitialis) reveal putative structural variation and QTLs associated with invader traits.</title>
        <authorList>
            <person name="Reatini B."/>
            <person name="Cang F.A."/>
            <person name="Jiang Q."/>
            <person name="Mckibben M.T.W."/>
            <person name="Barker M.S."/>
            <person name="Rieseberg L.H."/>
            <person name="Dlugosch K.M."/>
        </authorList>
    </citation>
    <scope>NUCLEOTIDE SEQUENCE</scope>
    <source>
        <strain evidence="1">CAN-66</strain>
        <tissue evidence="1">Leaf</tissue>
    </source>
</reference>
<protein>
    <submittedName>
        <fullName evidence="1">Uncharacterized protein</fullName>
    </submittedName>
</protein>
<dbReference type="AlphaFoldDB" id="A0AA38WVR7"/>
<organism evidence="1 2">
    <name type="scientific">Centaurea solstitialis</name>
    <name type="common">yellow star-thistle</name>
    <dbReference type="NCBI Taxonomy" id="347529"/>
    <lineage>
        <taxon>Eukaryota</taxon>
        <taxon>Viridiplantae</taxon>
        <taxon>Streptophyta</taxon>
        <taxon>Embryophyta</taxon>
        <taxon>Tracheophyta</taxon>
        <taxon>Spermatophyta</taxon>
        <taxon>Magnoliopsida</taxon>
        <taxon>eudicotyledons</taxon>
        <taxon>Gunneridae</taxon>
        <taxon>Pentapetalae</taxon>
        <taxon>asterids</taxon>
        <taxon>campanulids</taxon>
        <taxon>Asterales</taxon>
        <taxon>Asteraceae</taxon>
        <taxon>Carduoideae</taxon>
        <taxon>Cardueae</taxon>
        <taxon>Centaureinae</taxon>
        <taxon>Centaurea</taxon>
    </lineage>
</organism>
<name>A0AA38WVR7_9ASTR</name>
<comment type="caution">
    <text evidence="1">The sequence shown here is derived from an EMBL/GenBank/DDBJ whole genome shotgun (WGS) entry which is preliminary data.</text>
</comment>
<gene>
    <name evidence="1" type="ORF">OSB04_003557</name>
</gene>
<accession>A0AA38WVR7</accession>
<proteinExistence type="predicted"/>
<evidence type="ECO:0000313" key="1">
    <source>
        <dbReference type="EMBL" id="KAJ9567591.1"/>
    </source>
</evidence>
<dbReference type="Proteomes" id="UP001172457">
    <property type="component" value="Chromosome 1"/>
</dbReference>
<keyword evidence="2" id="KW-1185">Reference proteome</keyword>
<dbReference type="EMBL" id="JARYMX010000001">
    <property type="protein sequence ID" value="KAJ9567591.1"/>
    <property type="molecule type" value="Genomic_DNA"/>
</dbReference>
<evidence type="ECO:0000313" key="2">
    <source>
        <dbReference type="Proteomes" id="UP001172457"/>
    </source>
</evidence>